<name>A0AAW0CSP6_9AGAR</name>
<accession>A0AAW0CSP6</accession>
<proteinExistence type="predicted"/>
<protein>
    <submittedName>
        <fullName evidence="1">Uncharacterized protein</fullName>
    </submittedName>
</protein>
<dbReference type="AlphaFoldDB" id="A0AAW0CSP6"/>
<keyword evidence="2" id="KW-1185">Reference proteome</keyword>
<gene>
    <name evidence="1" type="ORF">VNI00_009398</name>
</gene>
<sequence>MSKEQYEEICRDWSKQCRVLGCTLPIDIVLYTSDDKKFGSHKGNLAVFNEGFPPLEIVSPEPDGKPSHVKLDDRSESLHLLLQFSHNAEQPDLRSKSTRAIMAFSTVAEKYGNRLAIQACRKAMEDLGKCSPSNALATVCYKAQNGNLAGIDEFARHSMVLSLKDATQYREVWQRDHKTYITTVKDQVNAVDRHSLVRRIQAELLAEAVPTMACVRSALDRALIVDWAVSSATRARLTEAQGALERIIEGFPVWKQFSA</sequence>
<reference evidence="1 2" key="1">
    <citation type="submission" date="2024-01" db="EMBL/GenBank/DDBJ databases">
        <title>A draft genome for a cacao thread blight-causing isolate of Paramarasmius palmivorus.</title>
        <authorList>
            <person name="Baruah I.K."/>
            <person name="Bukari Y."/>
            <person name="Amoako-Attah I."/>
            <person name="Meinhardt L.W."/>
            <person name="Bailey B.A."/>
            <person name="Cohen S.P."/>
        </authorList>
    </citation>
    <scope>NUCLEOTIDE SEQUENCE [LARGE SCALE GENOMIC DNA]</scope>
    <source>
        <strain evidence="1 2">GH-12</strain>
    </source>
</reference>
<organism evidence="1 2">
    <name type="scientific">Paramarasmius palmivorus</name>
    <dbReference type="NCBI Taxonomy" id="297713"/>
    <lineage>
        <taxon>Eukaryota</taxon>
        <taxon>Fungi</taxon>
        <taxon>Dikarya</taxon>
        <taxon>Basidiomycota</taxon>
        <taxon>Agaricomycotina</taxon>
        <taxon>Agaricomycetes</taxon>
        <taxon>Agaricomycetidae</taxon>
        <taxon>Agaricales</taxon>
        <taxon>Marasmiineae</taxon>
        <taxon>Marasmiaceae</taxon>
        <taxon>Paramarasmius</taxon>
    </lineage>
</organism>
<comment type="caution">
    <text evidence="1">The sequence shown here is derived from an EMBL/GenBank/DDBJ whole genome shotgun (WGS) entry which is preliminary data.</text>
</comment>
<evidence type="ECO:0000313" key="1">
    <source>
        <dbReference type="EMBL" id="KAK7041526.1"/>
    </source>
</evidence>
<dbReference type="EMBL" id="JAYKXP010000034">
    <property type="protein sequence ID" value="KAK7041526.1"/>
    <property type="molecule type" value="Genomic_DNA"/>
</dbReference>
<dbReference type="Proteomes" id="UP001383192">
    <property type="component" value="Unassembled WGS sequence"/>
</dbReference>
<evidence type="ECO:0000313" key="2">
    <source>
        <dbReference type="Proteomes" id="UP001383192"/>
    </source>
</evidence>